<dbReference type="AlphaFoldDB" id="A0AAV4GUU9"/>
<sequence length="303" mass="32386">MTDLLQATASSTRIGLIKALERAAAGGRTATADILLKVIAERLPRETTAEAIRALNRAIHCHQWATAAYFANFLANAAPPYPFTGGRSSGTENIDEEVLRCLADHRRTHQKATPNQPFLLTDAIEEECLERGIKFALSVAIVDCASQGILPIDQPKCARAAVIYDDGRPASSTIKVPGGEAVVFEHIDLELPSGVYGSADSPCKYFSLAEPNYSAKALHGKDDLVTPAGDLTLELAFPPEVAGSYTVVTSGSRESVAKAVARKYAELFAVIDTGYILADIDLVQIILLGDVAADYRAMVEVVV</sequence>
<name>A0AAV4GUU9_9GAST</name>
<accession>A0AAV4GUU9</accession>
<evidence type="ECO:0000313" key="1">
    <source>
        <dbReference type="EMBL" id="GFR89081.1"/>
    </source>
</evidence>
<proteinExistence type="predicted"/>
<dbReference type="Proteomes" id="UP000762676">
    <property type="component" value="Unassembled WGS sequence"/>
</dbReference>
<reference evidence="1 2" key="1">
    <citation type="journal article" date="2021" name="Elife">
        <title>Chloroplast acquisition without the gene transfer in kleptoplastic sea slugs, Plakobranchus ocellatus.</title>
        <authorList>
            <person name="Maeda T."/>
            <person name="Takahashi S."/>
            <person name="Yoshida T."/>
            <person name="Shimamura S."/>
            <person name="Takaki Y."/>
            <person name="Nagai Y."/>
            <person name="Toyoda A."/>
            <person name="Suzuki Y."/>
            <person name="Arimoto A."/>
            <person name="Ishii H."/>
            <person name="Satoh N."/>
            <person name="Nishiyama T."/>
            <person name="Hasebe M."/>
            <person name="Maruyama T."/>
            <person name="Minagawa J."/>
            <person name="Obokata J."/>
            <person name="Shigenobu S."/>
        </authorList>
    </citation>
    <scope>NUCLEOTIDE SEQUENCE [LARGE SCALE GENOMIC DNA]</scope>
</reference>
<organism evidence="1 2">
    <name type="scientific">Elysia marginata</name>
    <dbReference type="NCBI Taxonomy" id="1093978"/>
    <lineage>
        <taxon>Eukaryota</taxon>
        <taxon>Metazoa</taxon>
        <taxon>Spiralia</taxon>
        <taxon>Lophotrochozoa</taxon>
        <taxon>Mollusca</taxon>
        <taxon>Gastropoda</taxon>
        <taxon>Heterobranchia</taxon>
        <taxon>Euthyneura</taxon>
        <taxon>Panpulmonata</taxon>
        <taxon>Sacoglossa</taxon>
        <taxon>Placobranchoidea</taxon>
        <taxon>Plakobranchidae</taxon>
        <taxon>Elysia</taxon>
    </lineage>
</organism>
<protein>
    <submittedName>
        <fullName evidence="1">Uncharacterized protein</fullName>
    </submittedName>
</protein>
<comment type="caution">
    <text evidence="1">The sequence shown here is derived from an EMBL/GenBank/DDBJ whole genome shotgun (WGS) entry which is preliminary data.</text>
</comment>
<dbReference type="EMBL" id="BMAT01005202">
    <property type="protein sequence ID" value="GFR89081.1"/>
    <property type="molecule type" value="Genomic_DNA"/>
</dbReference>
<keyword evidence="2" id="KW-1185">Reference proteome</keyword>
<evidence type="ECO:0000313" key="2">
    <source>
        <dbReference type="Proteomes" id="UP000762676"/>
    </source>
</evidence>
<gene>
    <name evidence="1" type="ORF">ElyMa_002534300</name>
</gene>